<dbReference type="AlphaFoldDB" id="A0A6A4W277"/>
<evidence type="ECO:0000256" key="1">
    <source>
        <dbReference type="SAM" id="SignalP"/>
    </source>
</evidence>
<evidence type="ECO:0000313" key="2">
    <source>
        <dbReference type="EMBL" id="KAF0297790.1"/>
    </source>
</evidence>
<name>A0A6A4W277_AMPAM</name>
<dbReference type="EMBL" id="VIIS01001467">
    <property type="protein sequence ID" value="KAF0297790.1"/>
    <property type="molecule type" value="Genomic_DNA"/>
</dbReference>
<sequence length="219" mass="24374">MPLVPRLLVLVLVAVQDGGGCHQRQRPITGGRRRLIPREGASACYLLPLTDHKRVLRETTRPFGECQNSTVTILVDGQWRCVQTLTGRLVPPVDAMSCPDDGAWYLLGLRHVIGTQMTVQPSRPEPGERFVCYQLRRPERDPLFWRTHLEKTDLGLYYCKALYGFGTAAVALYLVADPDNVRHGFCFFAGSSSDVPRAVSPGWCQPSAGGVLALRAWRT</sequence>
<keyword evidence="1" id="KW-0732">Signal</keyword>
<keyword evidence="3" id="KW-1185">Reference proteome</keyword>
<reference evidence="2 3" key="1">
    <citation type="submission" date="2019-07" db="EMBL/GenBank/DDBJ databases">
        <title>Draft genome assembly of a fouling barnacle, Amphibalanus amphitrite (Darwin, 1854): The first reference genome for Thecostraca.</title>
        <authorList>
            <person name="Kim W."/>
        </authorList>
    </citation>
    <scope>NUCLEOTIDE SEQUENCE [LARGE SCALE GENOMIC DNA]</scope>
    <source>
        <strain evidence="2">SNU_AA5</strain>
        <tissue evidence="2">Soma without cirri and trophi</tissue>
    </source>
</reference>
<proteinExistence type="predicted"/>
<dbReference type="Proteomes" id="UP000440578">
    <property type="component" value="Unassembled WGS sequence"/>
</dbReference>
<feature type="signal peptide" evidence="1">
    <location>
        <begin position="1"/>
        <end position="20"/>
    </location>
</feature>
<feature type="chain" id="PRO_5025643600" description="Ig-like domain-containing protein" evidence="1">
    <location>
        <begin position="21"/>
        <end position="219"/>
    </location>
</feature>
<gene>
    <name evidence="2" type="ORF">FJT64_004773</name>
</gene>
<organism evidence="2 3">
    <name type="scientific">Amphibalanus amphitrite</name>
    <name type="common">Striped barnacle</name>
    <name type="synonym">Balanus amphitrite</name>
    <dbReference type="NCBI Taxonomy" id="1232801"/>
    <lineage>
        <taxon>Eukaryota</taxon>
        <taxon>Metazoa</taxon>
        <taxon>Ecdysozoa</taxon>
        <taxon>Arthropoda</taxon>
        <taxon>Crustacea</taxon>
        <taxon>Multicrustacea</taxon>
        <taxon>Cirripedia</taxon>
        <taxon>Thoracica</taxon>
        <taxon>Thoracicalcarea</taxon>
        <taxon>Balanomorpha</taxon>
        <taxon>Balanoidea</taxon>
        <taxon>Balanidae</taxon>
        <taxon>Amphibalaninae</taxon>
        <taxon>Amphibalanus</taxon>
    </lineage>
</organism>
<dbReference type="OrthoDB" id="6389560at2759"/>
<evidence type="ECO:0000313" key="3">
    <source>
        <dbReference type="Proteomes" id="UP000440578"/>
    </source>
</evidence>
<accession>A0A6A4W277</accession>
<protein>
    <recommendedName>
        <fullName evidence="4">Ig-like domain-containing protein</fullName>
    </recommendedName>
</protein>
<comment type="caution">
    <text evidence="2">The sequence shown here is derived from an EMBL/GenBank/DDBJ whole genome shotgun (WGS) entry which is preliminary data.</text>
</comment>
<evidence type="ECO:0008006" key="4">
    <source>
        <dbReference type="Google" id="ProtNLM"/>
    </source>
</evidence>